<accession>A0A5B9QIZ5</accession>
<dbReference type="GO" id="GO:0016757">
    <property type="term" value="F:glycosyltransferase activity"/>
    <property type="evidence" value="ECO:0007669"/>
    <property type="project" value="UniProtKB-KW"/>
</dbReference>
<feature type="domain" description="Glycosyltransferase 2-like" evidence="1">
    <location>
        <begin position="8"/>
        <end position="136"/>
    </location>
</feature>
<dbReference type="KEGG" id="rul:UC8_09690"/>
<dbReference type="InterPro" id="IPR001173">
    <property type="entry name" value="Glyco_trans_2-like"/>
</dbReference>
<gene>
    <name evidence="2" type="primary">epsH</name>
    <name evidence="2" type="ORF">UC8_09690</name>
</gene>
<dbReference type="RefSeq" id="WP_068142268.1">
    <property type="nucleotide sequence ID" value="NZ_CP042914.1"/>
</dbReference>
<dbReference type="InterPro" id="IPR050256">
    <property type="entry name" value="Glycosyltransferase_2"/>
</dbReference>
<dbReference type="CDD" id="cd04179">
    <property type="entry name" value="DPM_DPG-synthase_like"/>
    <property type="match status" value="1"/>
</dbReference>
<evidence type="ECO:0000259" key="1">
    <source>
        <dbReference type="Pfam" id="PF00535"/>
    </source>
</evidence>
<sequence length="190" mass="21407">MPLPTLLSVVLPVRDCQHRIIDEVERVLDALAEMLDEPTELMVVDDGSRDATPDVLAELQRRHSRLRVTRHARPRGMEAAGQTGLEKSTGEVVFIQETDAPLRLDDLRRLYEMSRDESVVAARAQSISKQPSGPLMRRLRAWGGQPQTQPSLRPHPGLQMVRRPHLQQLATPAGQTLPLQAERVTLQQQR</sequence>
<organism evidence="2 3">
    <name type="scientific">Roseimaritima ulvae</name>
    <dbReference type="NCBI Taxonomy" id="980254"/>
    <lineage>
        <taxon>Bacteria</taxon>
        <taxon>Pseudomonadati</taxon>
        <taxon>Planctomycetota</taxon>
        <taxon>Planctomycetia</taxon>
        <taxon>Pirellulales</taxon>
        <taxon>Pirellulaceae</taxon>
        <taxon>Roseimaritima</taxon>
    </lineage>
</organism>
<dbReference type="PANTHER" id="PTHR48090:SF7">
    <property type="entry name" value="RFBJ PROTEIN"/>
    <property type="match status" value="1"/>
</dbReference>
<dbReference type="PANTHER" id="PTHR48090">
    <property type="entry name" value="UNDECAPRENYL-PHOSPHATE 4-DEOXY-4-FORMAMIDO-L-ARABINOSE TRANSFERASE-RELATED"/>
    <property type="match status" value="1"/>
</dbReference>
<dbReference type="Proteomes" id="UP000325286">
    <property type="component" value="Chromosome"/>
</dbReference>
<dbReference type="Pfam" id="PF00535">
    <property type="entry name" value="Glycos_transf_2"/>
    <property type="match status" value="1"/>
</dbReference>
<dbReference type="Gene3D" id="3.90.550.10">
    <property type="entry name" value="Spore Coat Polysaccharide Biosynthesis Protein SpsA, Chain A"/>
    <property type="match status" value="1"/>
</dbReference>
<dbReference type="EMBL" id="CP042914">
    <property type="protein sequence ID" value="QEG39008.1"/>
    <property type="molecule type" value="Genomic_DNA"/>
</dbReference>
<keyword evidence="2" id="KW-0328">Glycosyltransferase</keyword>
<keyword evidence="3" id="KW-1185">Reference proteome</keyword>
<evidence type="ECO:0000313" key="2">
    <source>
        <dbReference type="EMBL" id="QEG39008.1"/>
    </source>
</evidence>
<name>A0A5B9QIZ5_9BACT</name>
<dbReference type="AlphaFoldDB" id="A0A5B9QIZ5"/>
<proteinExistence type="predicted"/>
<keyword evidence="2" id="KW-0808">Transferase</keyword>
<reference evidence="2 3" key="1">
    <citation type="submission" date="2019-08" db="EMBL/GenBank/DDBJ databases">
        <title>Deep-cultivation of Planctomycetes and their phenomic and genomic characterization uncovers novel biology.</title>
        <authorList>
            <person name="Wiegand S."/>
            <person name="Jogler M."/>
            <person name="Boedeker C."/>
            <person name="Pinto D."/>
            <person name="Vollmers J."/>
            <person name="Rivas-Marin E."/>
            <person name="Kohn T."/>
            <person name="Peeters S.H."/>
            <person name="Heuer A."/>
            <person name="Rast P."/>
            <person name="Oberbeckmann S."/>
            <person name="Bunk B."/>
            <person name="Jeske O."/>
            <person name="Meyerdierks A."/>
            <person name="Storesund J.E."/>
            <person name="Kallscheuer N."/>
            <person name="Luecker S."/>
            <person name="Lage O.M."/>
            <person name="Pohl T."/>
            <person name="Merkel B.J."/>
            <person name="Hornburger P."/>
            <person name="Mueller R.-W."/>
            <person name="Bruemmer F."/>
            <person name="Labrenz M."/>
            <person name="Spormann A.M."/>
            <person name="Op den Camp H."/>
            <person name="Overmann J."/>
            <person name="Amann R."/>
            <person name="Jetten M.S.M."/>
            <person name="Mascher T."/>
            <person name="Medema M.H."/>
            <person name="Devos D.P."/>
            <person name="Kaster A.-K."/>
            <person name="Ovreas L."/>
            <person name="Rohde M."/>
            <person name="Galperin M.Y."/>
            <person name="Jogler C."/>
        </authorList>
    </citation>
    <scope>NUCLEOTIDE SEQUENCE [LARGE SCALE GENOMIC DNA]</scope>
    <source>
        <strain evidence="2 3">UC8</strain>
    </source>
</reference>
<dbReference type="EC" id="2.4.-.-" evidence="2"/>
<dbReference type="OrthoDB" id="284530at2"/>
<dbReference type="InterPro" id="IPR029044">
    <property type="entry name" value="Nucleotide-diphossugar_trans"/>
</dbReference>
<protein>
    <submittedName>
        <fullName evidence="2">Glycosyltransferase EpsH</fullName>
        <ecNumber evidence="2">2.4.-.-</ecNumber>
    </submittedName>
</protein>
<dbReference type="SUPFAM" id="SSF53448">
    <property type="entry name" value="Nucleotide-diphospho-sugar transferases"/>
    <property type="match status" value="1"/>
</dbReference>
<evidence type="ECO:0000313" key="3">
    <source>
        <dbReference type="Proteomes" id="UP000325286"/>
    </source>
</evidence>